<evidence type="ECO:0000259" key="2">
    <source>
        <dbReference type="PROSITE" id="PS50105"/>
    </source>
</evidence>
<dbReference type="CDD" id="cd09510">
    <property type="entry name" value="SAM_aveugle-like"/>
    <property type="match status" value="1"/>
</dbReference>
<dbReference type="PANTHER" id="PTHR20843:SF0">
    <property type="entry name" value="PROTEIN AVEUGLE"/>
    <property type="match status" value="1"/>
</dbReference>
<name>A0A4Y2Q3D2_ARAVE</name>
<keyword evidence="4" id="KW-1185">Reference proteome</keyword>
<dbReference type="GO" id="GO:0009898">
    <property type="term" value="C:cytoplasmic side of plasma membrane"/>
    <property type="evidence" value="ECO:0007669"/>
    <property type="project" value="TreeGrafter"/>
</dbReference>
<dbReference type="OrthoDB" id="434324at2759"/>
<comment type="caution">
    <text evidence="3">The sequence shown here is derived from an EMBL/GenBank/DDBJ whole genome shotgun (WGS) entry which is preliminary data.</text>
</comment>
<dbReference type="InterPro" id="IPR052268">
    <property type="entry name" value="SAM_domain-containing_protein"/>
</dbReference>
<dbReference type="InterPro" id="IPR001660">
    <property type="entry name" value="SAM"/>
</dbReference>
<evidence type="ECO:0000313" key="4">
    <source>
        <dbReference type="Proteomes" id="UP000499080"/>
    </source>
</evidence>
<feature type="compositionally biased region" description="Basic residues" evidence="1">
    <location>
        <begin position="1"/>
        <end position="14"/>
    </location>
</feature>
<dbReference type="EMBL" id="BGPR01012660">
    <property type="protein sequence ID" value="GBN57067.1"/>
    <property type="molecule type" value="Genomic_DNA"/>
</dbReference>
<gene>
    <name evidence="3" type="primary">ave</name>
    <name evidence="3" type="ORF">AVEN_6071_1</name>
</gene>
<dbReference type="SMART" id="SM00454">
    <property type="entry name" value="SAM"/>
    <property type="match status" value="1"/>
</dbReference>
<dbReference type="AlphaFoldDB" id="A0A4Y2Q3D2"/>
<protein>
    <submittedName>
        <fullName evidence="3">Protein aveugle</fullName>
    </submittedName>
</protein>
<dbReference type="InterPro" id="IPR013761">
    <property type="entry name" value="SAM/pointed_sf"/>
</dbReference>
<dbReference type="GO" id="GO:0007169">
    <property type="term" value="P:cell surface receptor protein tyrosine kinase signaling pathway"/>
    <property type="evidence" value="ECO:0007669"/>
    <property type="project" value="TreeGrafter"/>
</dbReference>
<feature type="compositionally biased region" description="Polar residues" evidence="1">
    <location>
        <begin position="101"/>
        <end position="126"/>
    </location>
</feature>
<evidence type="ECO:0000313" key="3">
    <source>
        <dbReference type="EMBL" id="GBN57067.1"/>
    </source>
</evidence>
<feature type="domain" description="SAM" evidence="2">
    <location>
        <begin position="137"/>
        <end position="203"/>
    </location>
</feature>
<dbReference type="Gene3D" id="1.10.150.50">
    <property type="entry name" value="Transcription Factor, Ets-1"/>
    <property type="match status" value="1"/>
</dbReference>
<evidence type="ECO:0000256" key="1">
    <source>
        <dbReference type="SAM" id="MobiDB-lite"/>
    </source>
</evidence>
<dbReference type="InterPro" id="IPR039144">
    <property type="entry name" value="Aveugle-like_SAM_dom"/>
</dbReference>
<reference evidence="3 4" key="1">
    <citation type="journal article" date="2019" name="Sci. Rep.">
        <title>Orb-weaving spider Araneus ventricosus genome elucidates the spidroin gene catalogue.</title>
        <authorList>
            <person name="Kono N."/>
            <person name="Nakamura H."/>
            <person name="Ohtoshi R."/>
            <person name="Moran D.A.P."/>
            <person name="Shinohara A."/>
            <person name="Yoshida Y."/>
            <person name="Fujiwara M."/>
            <person name="Mori M."/>
            <person name="Tomita M."/>
            <person name="Arakawa K."/>
        </authorList>
    </citation>
    <scope>NUCLEOTIDE SEQUENCE [LARGE SCALE GENOMIC DNA]</scope>
</reference>
<dbReference type="SUPFAM" id="SSF47769">
    <property type="entry name" value="SAM/Pointed domain"/>
    <property type="match status" value="1"/>
</dbReference>
<feature type="compositionally biased region" description="Polar residues" evidence="1">
    <location>
        <begin position="15"/>
        <end position="26"/>
    </location>
</feature>
<feature type="region of interest" description="Disordered" evidence="1">
    <location>
        <begin position="1"/>
        <end position="26"/>
    </location>
</feature>
<organism evidence="3 4">
    <name type="scientific">Araneus ventricosus</name>
    <name type="common">Orbweaver spider</name>
    <name type="synonym">Epeira ventricosa</name>
    <dbReference type="NCBI Taxonomy" id="182803"/>
    <lineage>
        <taxon>Eukaryota</taxon>
        <taxon>Metazoa</taxon>
        <taxon>Ecdysozoa</taxon>
        <taxon>Arthropoda</taxon>
        <taxon>Chelicerata</taxon>
        <taxon>Arachnida</taxon>
        <taxon>Araneae</taxon>
        <taxon>Araneomorphae</taxon>
        <taxon>Entelegynae</taxon>
        <taxon>Araneoidea</taxon>
        <taxon>Araneidae</taxon>
        <taxon>Araneus</taxon>
    </lineage>
</organism>
<feature type="region of interest" description="Disordered" evidence="1">
    <location>
        <begin position="93"/>
        <end position="126"/>
    </location>
</feature>
<dbReference type="PROSITE" id="PS50105">
    <property type="entry name" value="SAM_DOMAIN"/>
    <property type="match status" value="1"/>
</dbReference>
<accession>A0A4Y2Q3D2</accession>
<dbReference type="PANTHER" id="PTHR20843">
    <property type="entry name" value="STERILE ALPHA MOTIF DOMAIN CONTAINING PROTEIN 10"/>
    <property type="match status" value="1"/>
</dbReference>
<dbReference type="Proteomes" id="UP000499080">
    <property type="component" value="Unassembled WGS sequence"/>
</dbReference>
<proteinExistence type="predicted"/>
<sequence length="220" mass="25273">MVKGHVIKYHKKPSTHPSSAPGSTLSDRPLRLYRALWSPHNSPHYERLMQRLPILPGYDLPSEMGPKSHTTITVSTKEAIWLIVMEESTFRKVRKDKTAKTEATNMTNKNNVSSPSSGKDNDNSTSTNARPKLVFFWTNAEVLKWLRRHCEEYHTLYASLFLENDITGRSLLKMNDSTLERMGIKEKTHREVICTEILKLKLKSDILELKDLQKKKGEAL</sequence>
<dbReference type="Pfam" id="PF07647">
    <property type="entry name" value="SAM_2"/>
    <property type="match status" value="1"/>
</dbReference>